<feature type="coiled-coil region" evidence="1">
    <location>
        <begin position="95"/>
        <end position="185"/>
    </location>
</feature>
<evidence type="ECO:0000313" key="2">
    <source>
        <dbReference type="EMBL" id="TMQ47696.1"/>
    </source>
</evidence>
<dbReference type="AlphaFoldDB" id="A0A538S8N8"/>
<accession>A0A538S8N8</accession>
<evidence type="ECO:0008006" key="4">
    <source>
        <dbReference type="Google" id="ProtNLM"/>
    </source>
</evidence>
<comment type="caution">
    <text evidence="2">The sequence shown here is derived from an EMBL/GenBank/DDBJ whole genome shotgun (WGS) entry which is preliminary data.</text>
</comment>
<dbReference type="Proteomes" id="UP000316292">
    <property type="component" value="Unassembled WGS sequence"/>
</dbReference>
<dbReference type="EMBL" id="VBOR01000100">
    <property type="protein sequence ID" value="TMQ47696.1"/>
    <property type="molecule type" value="Genomic_DNA"/>
</dbReference>
<protein>
    <recommendedName>
        <fullName evidence="4">Chromosome partition protein Smc</fullName>
    </recommendedName>
</protein>
<sequence length="290" mass="32071">MRKSGVIALALIGLLFLGGTVLYYSKYRQSEAEFSQMTAQEHETRIKYGQAINEISMIQDSLNTIVLGEAPLLQGHAQSEVPLPPTVRDQVLGRISMLRAGLERTKERIQALDAKLKRNGVQISGLQKMIAGLKKSVAEREESIAQLNTQVQSLQTRVAGLTADVNTKEMELTTKQQELTEKQRELATIFYTVGTKKELQRAGVVVAEGGVLGVGKSLKTSTQFDESLFTPLNTDQESVIRLPATHRVLILSAQPASSYTLRITGKDEMELQITNPNEFRKVKHLVIVKA</sequence>
<gene>
    <name evidence="2" type="ORF">E6K71_09175</name>
</gene>
<evidence type="ECO:0000256" key="1">
    <source>
        <dbReference type="SAM" id="Coils"/>
    </source>
</evidence>
<evidence type="ECO:0000313" key="3">
    <source>
        <dbReference type="Proteomes" id="UP000316292"/>
    </source>
</evidence>
<reference evidence="2 3" key="1">
    <citation type="journal article" date="2019" name="Nat. Microbiol.">
        <title>Mediterranean grassland soil C-N compound turnover is dependent on rainfall and depth, and is mediated by genomically divergent microorganisms.</title>
        <authorList>
            <person name="Diamond S."/>
            <person name="Andeer P.F."/>
            <person name="Li Z."/>
            <person name="Crits-Christoph A."/>
            <person name="Burstein D."/>
            <person name="Anantharaman K."/>
            <person name="Lane K.R."/>
            <person name="Thomas B.C."/>
            <person name="Pan C."/>
            <person name="Northen T.R."/>
            <person name="Banfield J.F."/>
        </authorList>
    </citation>
    <scope>NUCLEOTIDE SEQUENCE [LARGE SCALE GENOMIC DNA]</scope>
    <source>
        <strain evidence="2">WS_1</strain>
    </source>
</reference>
<name>A0A538S8N8_UNCEI</name>
<dbReference type="SUPFAM" id="SSF57997">
    <property type="entry name" value="Tropomyosin"/>
    <property type="match status" value="1"/>
</dbReference>
<organism evidence="2 3">
    <name type="scientific">Eiseniibacteriota bacterium</name>
    <dbReference type="NCBI Taxonomy" id="2212470"/>
    <lineage>
        <taxon>Bacteria</taxon>
        <taxon>Candidatus Eiseniibacteriota</taxon>
    </lineage>
</organism>
<dbReference type="Gene3D" id="1.20.5.340">
    <property type="match status" value="1"/>
</dbReference>
<keyword evidence="1" id="KW-0175">Coiled coil</keyword>
<proteinExistence type="predicted"/>